<dbReference type="SUPFAM" id="SSF56601">
    <property type="entry name" value="beta-lactamase/transpeptidase-like"/>
    <property type="match status" value="1"/>
</dbReference>
<protein>
    <submittedName>
        <fullName evidence="3">Beta-lactamase</fullName>
    </submittedName>
</protein>
<dbReference type="InterPro" id="IPR012338">
    <property type="entry name" value="Beta-lactam/transpept-like"/>
</dbReference>
<dbReference type="InterPro" id="IPR010496">
    <property type="entry name" value="AL/BT2_dom"/>
</dbReference>
<dbReference type="Pfam" id="PF00144">
    <property type="entry name" value="Beta-lactamase"/>
    <property type="match status" value="1"/>
</dbReference>
<name>E0WCK3_9BACT</name>
<dbReference type="EMBL" id="FJ951175">
    <property type="protein sequence ID" value="ADC79147.1"/>
    <property type="molecule type" value="Genomic_DNA"/>
</dbReference>
<dbReference type="GO" id="GO:0016787">
    <property type="term" value="F:hydrolase activity"/>
    <property type="evidence" value="ECO:0007669"/>
    <property type="project" value="InterPro"/>
</dbReference>
<feature type="domain" description="Beta-lactamase-related" evidence="1">
    <location>
        <begin position="154"/>
        <end position="493"/>
    </location>
</feature>
<dbReference type="PANTHER" id="PTHR43283">
    <property type="entry name" value="BETA-LACTAMASE-RELATED"/>
    <property type="match status" value="1"/>
</dbReference>
<reference evidence="3" key="1">
    <citation type="journal article" date="2010" name="Bioresour. Technol.">
        <title>Use of metagenomic approaches to isolate lipolytic genes from activated sludge.</title>
        <authorList>
            <person name="Liaw R.B."/>
            <person name="Cheng M.P."/>
            <person name="Wu M.C."/>
            <person name="Lee C.Y."/>
        </authorList>
    </citation>
    <scope>NUCLEOTIDE SEQUENCE</scope>
</reference>
<sequence>MHSGIALWGQAIEKEEGPYTYQGHLVMYPSGYGYYDLYRRNSVYQDTLGIAQRAGKQHDWNRMEILAIGNRIRHVVNGQLVADWSDPQPELCQSGPLGLQLHSNNVPQEVQWRGLILTENPQDQLVTAVNRDAGLIVEGNPAESGMDAAALAKIDDRMRAFVDAKQISGAVTLVARRGRVVHYGATGQADLASGRPMARDTVFAIASMTKPITAAALMILVDEGKVQLDDPVSKYIPAFKETKLAGGKAPQREITVRDCLTHTNGLVSDQQNVGTLANTAETLARSELAFEPGSKWQYGPGLTVVGRIVEVASEKPFEQFLAERIFAPLEMHETTFQPSAEQQQRLAQLYQPTADGKELEPATHWLMDIAPDKSPNPSGGLFSTAGDLVRFYQMLLNGGELNGRRILSNESVQQMTQLQTGDLTTGFTPGNGWGLGVCIVREPQGVSAMLSPGTFGHGGAFGTQGWIDPRREMIFVLLIARKNLPNADASDIRGEFQRLAVEAIRN</sequence>
<organism evidence="3">
    <name type="scientific">uncultured sludge bacterium</name>
    <dbReference type="NCBI Taxonomy" id="641485"/>
    <lineage>
        <taxon>Bacteria</taxon>
        <taxon>environmental samples</taxon>
    </lineage>
</organism>
<dbReference type="AlphaFoldDB" id="E0WCK3"/>
<dbReference type="InterPro" id="IPR001466">
    <property type="entry name" value="Beta-lactam-related"/>
</dbReference>
<evidence type="ECO:0000313" key="3">
    <source>
        <dbReference type="EMBL" id="ADC79147.1"/>
    </source>
</evidence>
<dbReference type="Gene3D" id="2.60.120.560">
    <property type="entry name" value="Exo-inulinase, domain 1"/>
    <property type="match status" value="1"/>
</dbReference>
<evidence type="ECO:0000259" key="1">
    <source>
        <dbReference type="Pfam" id="PF00144"/>
    </source>
</evidence>
<proteinExistence type="predicted"/>
<evidence type="ECO:0000259" key="2">
    <source>
        <dbReference type="Pfam" id="PF06439"/>
    </source>
</evidence>
<feature type="domain" description="3-keto-alpha-glucoside-1,2-lyase/3-keto-2-hydroxy-glucal hydratase" evidence="2">
    <location>
        <begin position="3"/>
        <end position="113"/>
    </location>
</feature>
<dbReference type="Gene3D" id="3.40.710.10">
    <property type="entry name" value="DD-peptidase/beta-lactamase superfamily"/>
    <property type="match status" value="1"/>
</dbReference>
<dbReference type="PANTHER" id="PTHR43283:SF3">
    <property type="entry name" value="BETA-LACTAMASE FAMILY PROTEIN (AFU_ORTHOLOGUE AFUA_5G07500)"/>
    <property type="match status" value="1"/>
</dbReference>
<dbReference type="Pfam" id="PF06439">
    <property type="entry name" value="3keto-disac_hyd"/>
    <property type="match status" value="1"/>
</dbReference>
<dbReference type="InterPro" id="IPR050789">
    <property type="entry name" value="Diverse_Enzym_Activities"/>
</dbReference>
<accession>E0WCK3</accession>